<evidence type="ECO:0000256" key="12">
    <source>
        <dbReference type="SAM" id="MobiDB-lite"/>
    </source>
</evidence>
<evidence type="ECO:0000256" key="11">
    <source>
        <dbReference type="SAM" id="Coils"/>
    </source>
</evidence>
<gene>
    <name evidence="14" type="ORF">ASPSYDRAFT_58286</name>
</gene>
<dbReference type="OrthoDB" id="431497at2759"/>
<feature type="domain" description="SMC hinge" evidence="13">
    <location>
        <begin position="524"/>
        <end position="636"/>
    </location>
</feature>
<evidence type="ECO:0000256" key="9">
    <source>
        <dbReference type="ARBA" id="ARBA00023306"/>
    </source>
</evidence>
<comment type="subcellular location">
    <subcellularLocation>
        <location evidence="1 10">Nucleus</location>
    </subcellularLocation>
</comment>
<dbReference type="InterPro" id="IPR036277">
    <property type="entry name" value="SMC_hinge_sf"/>
</dbReference>
<evidence type="ECO:0000313" key="15">
    <source>
        <dbReference type="Proteomes" id="UP000184356"/>
    </source>
</evidence>
<keyword evidence="6" id="KW-0067">ATP-binding</keyword>
<dbReference type="GeneID" id="63765579"/>
<dbReference type="CDD" id="cd03272">
    <property type="entry name" value="ABC_SMC3_euk"/>
    <property type="match status" value="1"/>
</dbReference>
<dbReference type="Gene3D" id="3.40.50.300">
    <property type="entry name" value="P-loop containing nucleotide triphosphate hydrolases"/>
    <property type="match status" value="2"/>
</dbReference>
<dbReference type="InterPro" id="IPR041741">
    <property type="entry name" value="SMC3_ABC_euk"/>
</dbReference>
<evidence type="ECO:0000256" key="1">
    <source>
        <dbReference type="ARBA" id="ARBA00004123"/>
    </source>
</evidence>
<keyword evidence="9" id="KW-0131">Cell cycle</keyword>
<evidence type="ECO:0000256" key="10">
    <source>
        <dbReference type="PIRNR" id="PIRNR005719"/>
    </source>
</evidence>
<accession>A0A1L9TIK1</accession>
<dbReference type="GO" id="GO:0005524">
    <property type="term" value="F:ATP binding"/>
    <property type="evidence" value="ECO:0007669"/>
    <property type="project" value="UniProtKB-KW"/>
</dbReference>
<dbReference type="EMBL" id="KV878586">
    <property type="protein sequence ID" value="OJJ59123.1"/>
    <property type="molecule type" value="Genomic_DNA"/>
</dbReference>
<evidence type="ECO:0000256" key="8">
    <source>
        <dbReference type="ARBA" id="ARBA00023242"/>
    </source>
</evidence>
<dbReference type="InterPro" id="IPR027417">
    <property type="entry name" value="P-loop_NTPase"/>
</dbReference>
<protein>
    <recommendedName>
        <fullName evidence="10">Structural maintenance of chromosomes protein</fullName>
    </recommendedName>
</protein>
<evidence type="ECO:0000256" key="7">
    <source>
        <dbReference type="ARBA" id="ARBA00023054"/>
    </source>
</evidence>
<dbReference type="GO" id="GO:0005694">
    <property type="term" value="C:chromosome"/>
    <property type="evidence" value="ECO:0007669"/>
    <property type="project" value="InterPro"/>
</dbReference>
<name>A0A1L9TIK1_9EURO</name>
<dbReference type="InterPro" id="IPR010935">
    <property type="entry name" value="SMC_hinge"/>
</dbReference>
<feature type="coiled-coil region" evidence="11">
    <location>
        <begin position="696"/>
        <end position="823"/>
    </location>
</feature>
<dbReference type="Pfam" id="PF06470">
    <property type="entry name" value="SMC_hinge"/>
    <property type="match status" value="1"/>
</dbReference>
<keyword evidence="4" id="KW-0547">Nucleotide-binding</keyword>
<keyword evidence="5" id="KW-0498">Mitosis</keyword>
<keyword evidence="3" id="KW-0132">Cell division</keyword>
<dbReference type="Gene3D" id="3.30.70.1620">
    <property type="match status" value="1"/>
</dbReference>
<dbReference type="VEuPathDB" id="FungiDB:ASPSYDRAFT_58286"/>
<evidence type="ECO:0000256" key="4">
    <source>
        <dbReference type="ARBA" id="ARBA00022741"/>
    </source>
</evidence>
<dbReference type="SUPFAM" id="SSF52540">
    <property type="entry name" value="P-loop containing nucleoside triphosphate hydrolases"/>
    <property type="match status" value="2"/>
</dbReference>
<dbReference type="FunFam" id="3.30.70.1620:FF:000002">
    <property type="entry name" value="Structural maintenance of chromosomes 3"/>
    <property type="match status" value="1"/>
</dbReference>
<dbReference type="SUPFAM" id="SSF75553">
    <property type="entry name" value="Smc hinge domain"/>
    <property type="match status" value="1"/>
</dbReference>
<dbReference type="InterPro" id="IPR024704">
    <property type="entry name" value="SMC"/>
</dbReference>
<comment type="similarity">
    <text evidence="2">Belongs to the SMC family. SMC3 subfamily.</text>
</comment>
<keyword evidence="7 11" id="KW-0175">Coiled coil</keyword>
<keyword evidence="15" id="KW-1185">Reference proteome</keyword>
<keyword evidence="8 10" id="KW-0539">Nucleus</keyword>
<dbReference type="RefSeq" id="XP_040702929.1">
    <property type="nucleotide sequence ID" value="XM_040849506.1"/>
</dbReference>
<evidence type="ECO:0000256" key="2">
    <source>
        <dbReference type="ARBA" id="ARBA00005917"/>
    </source>
</evidence>
<feature type="compositionally biased region" description="Basic and acidic residues" evidence="12">
    <location>
        <begin position="1051"/>
        <end position="1060"/>
    </location>
</feature>
<dbReference type="Gene3D" id="1.20.1060.20">
    <property type="match status" value="1"/>
</dbReference>
<evidence type="ECO:0000256" key="6">
    <source>
        <dbReference type="ARBA" id="ARBA00022840"/>
    </source>
</evidence>
<feature type="coiled-coil region" evidence="11">
    <location>
        <begin position="851"/>
        <end position="927"/>
    </location>
</feature>
<dbReference type="GO" id="GO:0005634">
    <property type="term" value="C:nucleus"/>
    <property type="evidence" value="ECO:0007669"/>
    <property type="project" value="UniProtKB-SubCell"/>
</dbReference>
<dbReference type="FunFam" id="3.40.50.300:FF:000424">
    <property type="entry name" value="Structural maintenance of chromosomes 3"/>
    <property type="match status" value="1"/>
</dbReference>
<dbReference type="Pfam" id="PF02463">
    <property type="entry name" value="SMC_N"/>
    <property type="match status" value="1"/>
</dbReference>
<feature type="region of interest" description="Disordered" evidence="12">
    <location>
        <begin position="1051"/>
        <end position="1070"/>
    </location>
</feature>
<evidence type="ECO:0000259" key="13">
    <source>
        <dbReference type="SMART" id="SM00968"/>
    </source>
</evidence>
<evidence type="ECO:0000256" key="3">
    <source>
        <dbReference type="ARBA" id="ARBA00022618"/>
    </source>
</evidence>
<dbReference type="GO" id="GO:0016887">
    <property type="term" value="F:ATP hydrolysis activity"/>
    <property type="evidence" value="ECO:0007669"/>
    <property type="project" value="InterPro"/>
</dbReference>
<feature type="region of interest" description="Disordered" evidence="12">
    <location>
        <begin position="643"/>
        <end position="662"/>
    </location>
</feature>
<dbReference type="FunFam" id="3.40.50.300:FF:000370">
    <property type="entry name" value="Structural maintenance of chromosomes 3"/>
    <property type="match status" value="1"/>
</dbReference>
<dbReference type="AlphaFoldDB" id="A0A1L9TIK1"/>
<feature type="coiled-coil region" evidence="11">
    <location>
        <begin position="186"/>
        <end position="220"/>
    </location>
</feature>
<feature type="coiled-coil region" evidence="11">
    <location>
        <begin position="406"/>
        <end position="468"/>
    </location>
</feature>
<dbReference type="GO" id="GO:0051276">
    <property type="term" value="P:chromosome organization"/>
    <property type="evidence" value="ECO:0007669"/>
    <property type="project" value="InterPro"/>
</dbReference>
<dbReference type="InterPro" id="IPR003395">
    <property type="entry name" value="RecF/RecN/SMC_N"/>
</dbReference>
<dbReference type="PIRSF" id="PIRSF005719">
    <property type="entry name" value="SMC"/>
    <property type="match status" value="1"/>
</dbReference>
<organism evidence="14 15">
    <name type="scientific">Aspergillus sydowii CBS 593.65</name>
    <dbReference type="NCBI Taxonomy" id="1036612"/>
    <lineage>
        <taxon>Eukaryota</taxon>
        <taxon>Fungi</taxon>
        <taxon>Dikarya</taxon>
        <taxon>Ascomycota</taxon>
        <taxon>Pezizomycotina</taxon>
        <taxon>Eurotiomycetes</taxon>
        <taxon>Eurotiomycetidae</taxon>
        <taxon>Eurotiales</taxon>
        <taxon>Aspergillaceae</taxon>
        <taxon>Aspergillus</taxon>
        <taxon>Aspergillus subgen. Nidulantes</taxon>
    </lineage>
</organism>
<dbReference type="GO" id="GO:0007059">
    <property type="term" value="P:chromosome segregation"/>
    <property type="evidence" value="ECO:0007669"/>
    <property type="project" value="UniProtKB-ARBA"/>
</dbReference>
<evidence type="ECO:0000313" key="14">
    <source>
        <dbReference type="EMBL" id="OJJ59123.1"/>
    </source>
</evidence>
<dbReference type="Proteomes" id="UP000184356">
    <property type="component" value="Unassembled WGS sequence"/>
</dbReference>
<dbReference type="Gene3D" id="1.10.287.1490">
    <property type="match status" value="1"/>
</dbReference>
<reference evidence="15" key="1">
    <citation type="journal article" date="2017" name="Genome Biol.">
        <title>Comparative genomics reveals high biological diversity and specific adaptations in the industrially and medically important fungal genus Aspergillus.</title>
        <authorList>
            <person name="de Vries R.P."/>
            <person name="Riley R."/>
            <person name="Wiebenga A."/>
            <person name="Aguilar-Osorio G."/>
            <person name="Amillis S."/>
            <person name="Uchima C.A."/>
            <person name="Anderluh G."/>
            <person name="Asadollahi M."/>
            <person name="Askin M."/>
            <person name="Barry K."/>
            <person name="Battaglia E."/>
            <person name="Bayram O."/>
            <person name="Benocci T."/>
            <person name="Braus-Stromeyer S.A."/>
            <person name="Caldana C."/>
            <person name="Canovas D."/>
            <person name="Cerqueira G.C."/>
            <person name="Chen F."/>
            <person name="Chen W."/>
            <person name="Choi C."/>
            <person name="Clum A."/>
            <person name="Dos Santos R.A."/>
            <person name="Damasio A.R."/>
            <person name="Diallinas G."/>
            <person name="Emri T."/>
            <person name="Fekete E."/>
            <person name="Flipphi M."/>
            <person name="Freyberg S."/>
            <person name="Gallo A."/>
            <person name="Gournas C."/>
            <person name="Habgood R."/>
            <person name="Hainaut M."/>
            <person name="Harispe M.L."/>
            <person name="Henrissat B."/>
            <person name="Hilden K.S."/>
            <person name="Hope R."/>
            <person name="Hossain A."/>
            <person name="Karabika E."/>
            <person name="Karaffa L."/>
            <person name="Karanyi Z."/>
            <person name="Krasevec N."/>
            <person name="Kuo A."/>
            <person name="Kusch H."/>
            <person name="LaButti K."/>
            <person name="Lagendijk E.L."/>
            <person name="Lapidus A."/>
            <person name="Levasseur A."/>
            <person name="Lindquist E."/>
            <person name="Lipzen A."/>
            <person name="Logrieco A.F."/>
            <person name="MacCabe A."/>
            <person name="Maekelae M.R."/>
            <person name="Malavazi I."/>
            <person name="Melin P."/>
            <person name="Meyer V."/>
            <person name="Mielnichuk N."/>
            <person name="Miskei M."/>
            <person name="Molnar A.P."/>
            <person name="Mule G."/>
            <person name="Ngan C.Y."/>
            <person name="Orejas M."/>
            <person name="Orosz E."/>
            <person name="Ouedraogo J.P."/>
            <person name="Overkamp K.M."/>
            <person name="Park H.-S."/>
            <person name="Perrone G."/>
            <person name="Piumi F."/>
            <person name="Punt P.J."/>
            <person name="Ram A.F."/>
            <person name="Ramon A."/>
            <person name="Rauscher S."/>
            <person name="Record E."/>
            <person name="Riano-Pachon D.M."/>
            <person name="Robert V."/>
            <person name="Roehrig J."/>
            <person name="Ruller R."/>
            <person name="Salamov A."/>
            <person name="Salih N.S."/>
            <person name="Samson R.A."/>
            <person name="Sandor E."/>
            <person name="Sanguinetti M."/>
            <person name="Schuetze T."/>
            <person name="Sepcic K."/>
            <person name="Shelest E."/>
            <person name="Sherlock G."/>
            <person name="Sophianopoulou V."/>
            <person name="Squina F.M."/>
            <person name="Sun H."/>
            <person name="Susca A."/>
            <person name="Todd R.B."/>
            <person name="Tsang A."/>
            <person name="Unkles S.E."/>
            <person name="van de Wiele N."/>
            <person name="van Rossen-Uffink D."/>
            <person name="Oliveira J.V."/>
            <person name="Vesth T.C."/>
            <person name="Visser J."/>
            <person name="Yu J.-H."/>
            <person name="Zhou M."/>
            <person name="Andersen M.R."/>
            <person name="Archer D.B."/>
            <person name="Baker S.E."/>
            <person name="Benoit I."/>
            <person name="Brakhage A.A."/>
            <person name="Braus G.H."/>
            <person name="Fischer R."/>
            <person name="Frisvad J.C."/>
            <person name="Goldman G.H."/>
            <person name="Houbraken J."/>
            <person name="Oakley B."/>
            <person name="Pocsi I."/>
            <person name="Scazzocchio C."/>
            <person name="Seiboth B."/>
            <person name="vanKuyk P.A."/>
            <person name="Wortman J."/>
            <person name="Dyer P.S."/>
            <person name="Grigoriev I.V."/>
        </authorList>
    </citation>
    <scope>NUCLEOTIDE SEQUENCE [LARGE SCALE GENOMIC DNA]</scope>
    <source>
        <strain evidence="15">CBS 593.65</strain>
    </source>
</reference>
<proteinExistence type="inferred from homology"/>
<dbReference type="STRING" id="1036612.A0A1L9TIK1"/>
<feature type="coiled-coil region" evidence="11">
    <location>
        <begin position="267"/>
        <end position="315"/>
    </location>
</feature>
<sequence length="1201" mass="137863">MYVKQIIIQGFKSYKDQTVIEPFSPKHNVIVGRNGSGKSNFFAAIRFVLSDAYTHLGREERQALLHEGSGSAVMSAYVEIIFDNSDDRFPTGRPEVVLRRTIGLKKDEYTLDRKNATKSDVMNLLESAGFSRSNPYYIVPQGRVTALTNMKDSERLNLLKEVAGTQVYEARRAESLKIMHETNSKREKIDELLEFINERLAELEEEKDELRNFQDKDKERRCLEYTIYSREQQEISSFLDSLEEQRQTGVEDTDVNRDRFIQGEKEMAQVDAEIAECKQQIEFLKVDKAQLEDERRDASKALAQVELQAKSLSDNQAAAQALKSRHDEDLKTVQAAIQERQSELQELTPRFNAAKDQEDDAKAKLTEAETIRQRLYAKQGRNSRFKNKSERDKWLQAEIKNNYTSISSVQAVLSQTQEDIKELENEIALLEPEQERLRQQIDGRGDTIQSVEQQVQSAKDERDRLMDQRNYRELWREEAKLDSILSNASNEVDRADRNLSHMMDHNTSRGIAAVRRIKRQHNLEGVYGTLAELFDVNDRYRTAVEVTAGQSLFHYVVDTDDTATKVLEILQQEKGGRVTFMPLNRLRNKPLNMPKASDTIPMIEKLQYDRAYDKAFQHVFGKTIICPNLQVAAQYARSHGVNAITPEGDRSDKRGALTGGFHDTRSSRLDAVKNLGKWRDEYETKKNRGTEIRKELEQLDQLITRAVGELQKLEQQRHQVQNSSGPLRQELRSKRDLLQKQNDNLDAKRRALRNIETNLASLKDQVDAFEGELSSAFQKALSDEEETRLESLNSEVQEYRRQYQELSSQRSELEGRKSVLESELRENLNPRLDQLVGQDADLADEDGTGNIKETQREQKRLMKALDKLGERLAQVDESIEQANTRVAELSQRNADSRRDLEELAKSIEKHQRRMEKSMQKKAALTKQAAECAANIRDLGVLPDEAFTKYKNTDSNTVVKKLHKANEALKKYSHVNKKAFEQYNNFTKQRETLTSRREELEASQKSIDDLIQVLDQRKDEAIERTFKQVSREFATIFEKLVPAGRGRLIIQRKTDRAQRQDDELESDDEDAKQSVENYVGVGISVSFNSKHDDQQRIQQLSGGQKSLCALALVFAIQACDPAPFYLFDEIDANLDAQYRTAVAAMLKAISDSTNGQFICTTFRPEMLHVAEKCYGVSFRQKASTIDVVSREEALKFVDEQKS</sequence>
<dbReference type="GO" id="GO:0051301">
    <property type="term" value="P:cell division"/>
    <property type="evidence" value="ECO:0007669"/>
    <property type="project" value="UniProtKB-KW"/>
</dbReference>
<dbReference type="PANTHER" id="PTHR43977">
    <property type="entry name" value="STRUCTURAL MAINTENANCE OF CHROMOSOMES PROTEIN 3"/>
    <property type="match status" value="1"/>
</dbReference>
<evidence type="ECO:0000256" key="5">
    <source>
        <dbReference type="ARBA" id="ARBA00022776"/>
    </source>
</evidence>
<dbReference type="SMART" id="SM00968">
    <property type="entry name" value="SMC_hinge"/>
    <property type="match status" value="1"/>
</dbReference>